<evidence type="ECO:0008006" key="5">
    <source>
        <dbReference type="Google" id="ProtNLM"/>
    </source>
</evidence>
<dbReference type="RefSeq" id="WP_047806560.1">
    <property type="nucleotide sequence ID" value="NZ_CP011805.1"/>
</dbReference>
<feature type="compositionally biased region" description="Pro residues" evidence="1">
    <location>
        <begin position="24"/>
        <end position="41"/>
    </location>
</feature>
<sequence precursor="true">MNKIALFVPVLALSLAACGEEPAPEPAPVQTPEPAPEPSLPAPNQELFSGLLAEACPELKPVNTAVCKRAGFGSSDVICEYGLGEDSYLRNKATLTPGEGEWTLADPASICAPGAA</sequence>
<evidence type="ECO:0000313" key="4">
    <source>
        <dbReference type="Proteomes" id="UP000037643"/>
    </source>
</evidence>
<feature type="region of interest" description="Disordered" evidence="1">
    <location>
        <begin position="21"/>
        <end position="44"/>
    </location>
</feature>
<dbReference type="KEGG" id="amx:AM2010_1503"/>
<keyword evidence="2" id="KW-0732">Signal</keyword>
<evidence type="ECO:0000256" key="1">
    <source>
        <dbReference type="SAM" id="MobiDB-lite"/>
    </source>
</evidence>
<dbReference type="EMBL" id="CP011805">
    <property type="protein sequence ID" value="AKM07573.1"/>
    <property type="molecule type" value="Genomic_DNA"/>
</dbReference>
<feature type="chain" id="PRO_5002562671" description="Lipoprotein" evidence="2">
    <location>
        <begin position="20"/>
        <end position="116"/>
    </location>
</feature>
<organism evidence="3 4">
    <name type="scientific">Pelagerythrobacter marensis</name>
    <dbReference type="NCBI Taxonomy" id="543877"/>
    <lineage>
        <taxon>Bacteria</taxon>
        <taxon>Pseudomonadati</taxon>
        <taxon>Pseudomonadota</taxon>
        <taxon>Alphaproteobacteria</taxon>
        <taxon>Sphingomonadales</taxon>
        <taxon>Erythrobacteraceae</taxon>
        <taxon>Pelagerythrobacter</taxon>
    </lineage>
</organism>
<dbReference type="Proteomes" id="UP000037643">
    <property type="component" value="Chromosome"/>
</dbReference>
<name>A0A0G3XB48_9SPHN</name>
<keyword evidence="4" id="KW-1185">Reference proteome</keyword>
<protein>
    <recommendedName>
        <fullName evidence="5">Lipoprotein</fullName>
    </recommendedName>
</protein>
<reference evidence="3 4" key="1">
    <citation type="submission" date="2015-06" db="EMBL/GenBank/DDBJ databases">
        <authorList>
            <person name="Kim K.M."/>
        </authorList>
    </citation>
    <scope>NUCLEOTIDE SEQUENCE [LARGE SCALE GENOMIC DNA]</scope>
    <source>
        <strain evidence="3 4">KCTC 22370</strain>
    </source>
</reference>
<evidence type="ECO:0000256" key="2">
    <source>
        <dbReference type="SAM" id="SignalP"/>
    </source>
</evidence>
<dbReference type="STRING" id="543877.AM2010_1503"/>
<feature type="signal peptide" evidence="2">
    <location>
        <begin position="1"/>
        <end position="19"/>
    </location>
</feature>
<proteinExistence type="predicted"/>
<dbReference type="OrthoDB" id="7409852at2"/>
<accession>A0A0G3XB48</accession>
<gene>
    <name evidence="3" type="ORF">AM2010_1503</name>
</gene>
<dbReference type="PROSITE" id="PS51257">
    <property type="entry name" value="PROKAR_LIPOPROTEIN"/>
    <property type="match status" value="1"/>
</dbReference>
<dbReference type="AlphaFoldDB" id="A0A0G3XB48"/>
<evidence type="ECO:0000313" key="3">
    <source>
        <dbReference type="EMBL" id="AKM07573.1"/>
    </source>
</evidence>
<dbReference type="PATRIC" id="fig|543877.4.peg.1529"/>